<dbReference type="PROSITE" id="PS51471">
    <property type="entry name" value="FE2OG_OXY"/>
    <property type="match status" value="1"/>
</dbReference>
<keyword evidence="2 5" id="KW-0479">Metal-binding</keyword>
<dbReference type="PRINTS" id="PR00682">
    <property type="entry name" value="IPNSYNTHASE"/>
</dbReference>
<dbReference type="Gene3D" id="2.60.120.330">
    <property type="entry name" value="B-lactam Antibiotic, Isopenicillin N Synthase, Chain"/>
    <property type="match status" value="1"/>
</dbReference>
<evidence type="ECO:0000313" key="7">
    <source>
        <dbReference type="EnsemblPlants" id="OPUNC05G23240.1"/>
    </source>
</evidence>
<keyword evidence="4 5" id="KW-0408">Iron</keyword>
<name>A0A0E0L5P7_ORYPU</name>
<evidence type="ECO:0000256" key="5">
    <source>
        <dbReference type="RuleBase" id="RU003682"/>
    </source>
</evidence>
<dbReference type="FunFam" id="2.60.120.330:FF:000027">
    <property type="entry name" value="Gibberellin 2-beta-dioxygenase"/>
    <property type="match status" value="1"/>
</dbReference>
<evidence type="ECO:0000256" key="2">
    <source>
        <dbReference type="ARBA" id="ARBA00022723"/>
    </source>
</evidence>
<evidence type="ECO:0000259" key="6">
    <source>
        <dbReference type="PROSITE" id="PS51471"/>
    </source>
</evidence>
<dbReference type="GO" id="GO:0016491">
    <property type="term" value="F:oxidoreductase activity"/>
    <property type="evidence" value="ECO:0007669"/>
    <property type="project" value="UniProtKB-KW"/>
</dbReference>
<dbReference type="InterPro" id="IPR044861">
    <property type="entry name" value="IPNS-like_FE2OG_OXY"/>
</dbReference>
<keyword evidence="8" id="KW-1185">Reference proteome</keyword>
<keyword evidence="3 5" id="KW-0560">Oxidoreductase</keyword>
<accession>A0A0E0L5P7</accession>
<dbReference type="PANTHER" id="PTHR47990">
    <property type="entry name" value="2-OXOGLUTARATE (2OG) AND FE(II)-DEPENDENT OXYGENASE SUPERFAMILY PROTEIN-RELATED"/>
    <property type="match status" value="1"/>
</dbReference>
<dbReference type="Proteomes" id="UP000026962">
    <property type="component" value="Chromosome 5"/>
</dbReference>
<dbReference type="Pfam" id="PF14226">
    <property type="entry name" value="DIOX_N"/>
    <property type="match status" value="1"/>
</dbReference>
<comment type="cofactor">
    <cofactor evidence="1">
        <name>L-ascorbate</name>
        <dbReference type="ChEBI" id="CHEBI:38290"/>
    </cofactor>
</comment>
<reference evidence="7" key="1">
    <citation type="submission" date="2015-04" db="UniProtKB">
        <authorList>
            <consortium name="EnsemblPlants"/>
        </authorList>
    </citation>
    <scope>IDENTIFICATION</scope>
</reference>
<dbReference type="eggNOG" id="KOG0143">
    <property type="taxonomic scope" value="Eukaryota"/>
</dbReference>
<comment type="similarity">
    <text evidence="5">Belongs to the iron/ascorbate-dependent oxidoreductase family.</text>
</comment>
<dbReference type="InterPro" id="IPR026992">
    <property type="entry name" value="DIOX_N"/>
</dbReference>
<organism evidence="7">
    <name type="scientific">Oryza punctata</name>
    <name type="common">Red rice</name>
    <dbReference type="NCBI Taxonomy" id="4537"/>
    <lineage>
        <taxon>Eukaryota</taxon>
        <taxon>Viridiplantae</taxon>
        <taxon>Streptophyta</taxon>
        <taxon>Embryophyta</taxon>
        <taxon>Tracheophyta</taxon>
        <taxon>Spermatophyta</taxon>
        <taxon>Magnoliopsida</taxon>
        <taxon>Liliopsida</taxon>
        <taxon>Poales</taxon>
        <taxon>Poaceae</taxon>
        <taxon>BOP clade</taxon>
        <taxon>Oryzoideae</taxon>
        <taxon>Oryzeae</taxon>
        <taxon>Oryzinae</taxon>
        <taxon>Oryza</taxon>
    </lineage>
</organism>
<dbReference type="OMA" id="RDARWVP"/>
<dbReference type="SUPFAM" id="SSF51197">
    <property type="entry name" value="Clavaminate synthase-like"/>
    <property type="match status" value="1"/>
</dbReference>
<dbReference type="GO" id="GO:0046872">
    <property type="term" value="F:metal ion binding"/>
    <property type="evidence" value="ECO:0007669"/>
    <property type="project" value="UniProtKB-KW"/>
</dbReference>
<dbReference type="Gramene" id="OPUNC05G23240.1">
    <property type="protein sequence ID" value="OPUNC05G23240.1"/>
    <property type="gene ID" value="OPUNC05G23240"/>
</dbReference>
<evidence type="ECO:0000256" key="1">
    <source>
        <dbReference type="ARBA" id="ARBA00001961"/>
    </source>
</evidence>
<protein>
    <recommendedName>
        <fullName evidence="6">Fe2OG dioxygenase domain-containing protein</fullName>
    </recommendedName>
</protein>
<dbReference type="HOGENOM" id="CLU_010119_16_3_1"/>
<sequence>MVAITAPSSIEHIPLVRCPKGANAGPPPVIPSIDLSSPGAAAAVADACRTLGFFKATNHGVPSGLADALESNAMAFFSLPHQEKLDMSGPARPLGYGSKSIGSNGDVGWLEYLLLSVTSGTSSSALPPSLRAALEEYTRAVREVGGRVMELMAEGLGLASEEERCVLRRMVVGSEGSDEMLRVNHYPPCLLPPGRDRDDNCGVTGFGEHTDPQIISVLRSNCTAGLQILLRDARWVPVPPDPDSFFVNVGDSLQVLTNGRFRSVKHRVLAPEGEESRLSVIYFGGPAASQRIAPLQQVMRDGEQSMYREFTWGEYKKAAYKTRLGDNRLGPYELPLPAQEAAK</sequence>
<dbReference type="Pfam" id="PF03171">
    <property type="entry name" value="2OG-FeII_Oxy"/>
    <property type="match status" value="1"/>
</dbReference>
<evidence type="ECO:0000313" key="8">
    <source>
        <dbReference type="Proteomes" id="UP000026962"/>
    </source>
</evidence>
<reference evidence="7" key="2">
    <citation type="submission" date="2018-05" db="EMBL/GenBank/DDBJ databases">
        <title>OpunRS2 (Oryza punctata Reference Sequence Version 2).</title>
        <authorList>
            <person name="Zhang J."/>
            <person name="Kudrna D."/>
            <person name="Lee S."/>
            <person name="Talag J."/>
            <person name="Welchert J."/>
            <person name="Wing R.A."/>
        </authorList>
    </citation>
    <scope>NUCLEOTIDE SEQUENCE [LARGE SCALE GENOMIC DNA]</scope>
</reference>
<dbReference type="InterPro" id="IPR005123">
    <property type="entry name" value="Oxoglu/Fe-dep_dioxygenase_dom"/>
</dbReference>
<dbReference type="STRING" id="4537.A0A0E0L5P7"/>
<proteinExistence type="inferred from homology"/>
<feature type="domain" description="Fe2OG dioxygenase" evidence="6">
    <location>
        <begin position="176"/>
        <end position="286"/>
    </location>
</feature>
<dbReference type="AlphaFoldDB" id="A0A0E0L5P7"/>
<evidence type="ECO:0000256" key="3">
    <source>
        <dbReference type="ARBA" id="ARBA00023002"/>
    </source>
</evidence>
<dbReference type="InterPro" id="IPR050231">
    <property type="entry name" value="Iron_ascorbate_oxido_reductase"/>
</dbReference>
<dbReference type="InterPro" id="IPR027443">
    <property type="entry name" value="IPNS-like_sf"/>
</dbReference>
<dbReference type="EnsemblPlants" id="OPUNC05G23240.1">
    <property type="protein sequence ID" value="OPUNC05G23240.1"/>
    <property type="gene ID" value="OPUNC05G23240"/>
</dbReference>
<evidence type="ECO:0000256" key="4">
    <source>
        <dbReference type="ARBA" id="ARBA00023004"/>
    </source>
</evidence>